<name>A0A0K2T3J6_LEPSM</name>
<reference evidence="1" key="1">
    <citation type="submission" date="2014-05" db="EMBL/GenBank/DDBJ databases">
        <authorList>
            <person name="Chronopoulou M."/>
        </authorList>
    </citation>
    <scope>NUCLEOTIDE SEQUENCE</scope>
    <source>
        <tissue evidence="1">Whole organism</tissue>
    </source>
</reference>
<protein>
    <submittedName>
        <fullName evidence="1">Uncharacterized protein</fullName>
    </submittedName>
</protein>
<accession>A0A0K2T3J6</accession>
<evidence type="ECO:0000313" key="1">
    <source>
        <dbReference type="EMBL" id="CDW20172.1"/>
    </source>
</evidence>
<dbReference type="AlphaFoldDB" id="A0A0K2T3J6"/>
<organism evidence="1">
    <name type="scientific">Lepeophtheirus salmonis</name>
    <name type="common">Salmon louse</name>
    <name type="synonym">Caligus salmonis</name>
    <dbReference type="NCBI Taxonomy" id="72036"/>
    <lineage>
        <taxon>Eukaryota</taxon>
        <taxon>Metazoa</taxon>
        <taxon>Ecdysozoa</taxon>
        <taxon>Arthropoda</taxon>
        <taxon>Crustacea</taxon>
        <taxon>Multicrustacea</taxon>
        <taxon>Hexanauplia</taxon>
        <taxon>Copepoda</taxon>
        <taxon>Siphonostomatoida</taxon>
        <taxon>Caligidae</taxon>
        <taxon>Lepeophtheirus</taxon>
    </lineage>
</organism>
<dbReference type="EMBL" id="HACA01002811">
    <property type="protein sequence ID" value="CDW20172.1"/>
    <property type="molecule type" value="Transcribed_RNA"/>
</dbReference>
<proteinExistence type="predicted"/>
<sequence length="88" mass="10371">MNKCRYIETQKSLFPTQIFEAYLRYVGEKYGLHFRTLNHGILETLNNYAEFLFLDEGNTKGVTIFFLSIPSRGKTWKNKLSYRIPLGE</sequence>